<keyword evidence="4 10" id="KW-0812">Transmembrane</keyword>
<sequence>MDPGRKPQIIAALCLLYIYVVKIGGPRFMKGRQPYERIKPIIALYNASQVILNAYFMMGFLNKTYLYGHYSFLCQPIDFEARDENTMSLLNHTWWYFLVRISDFLDTVFFVLRKKQSHVSFLHVAHHVIVVFNGWYGLAFGSDGHAVFAVIFNSFVHVIMYSYYFLPCWAPPFRNISGGSDI</sequence>
<evidence type="ECO:0000256" key="9">
    <source>
        <dbReference type="ARBA" id="ARBA00023160"/>
    </source>
</evidence>
<keyword evidence="2 10" id="KW-0444">Lipid biosynthesis</keyword>
<comment type="similarity">
    <text evidence="10">Belongs to the ELO family.</text>
</comment>
<keyword evidence="9 10" id="KW-0275">Fatty acid biosynthesis</keyword>
<dbReference type="GO" id="GO:0009922">
    <property type="term" value="F:fatty acid elongase activity"/>
    <property type="evidence" value="ECO:0007669"/>
    <property type="project" value="UniProtKB-EC"/>
</dbReference>
<keyword evidence="6 10" id="KW-1133">Transmembrane helix</keyword>
<organism evidence="11 12">
    <name type="scientific">Haemaphysalis longicornis</name>
    <name type="common">Bush tick</name>
    <dbReference type="NCBI Taxonomy" id="44386"/>
    <lineage>
        <taxon>Eukaryota</taxon>
        <taxon>Metazoa</taxon>
        <taxon>Ecdysozoa</taxon>
        <taxon>Arthropoda</taxon>
        <taxon>Chelicerata</taxon>
        <taxon>Arachnida</taxon>
        <taxon>Acari</taxon>
        <taxon>Parasitiformes</taxon>
        <taxon>Ixodida</taxon>
        <taxon>Ixodoidea</taxon>
        <taxon>Ixodidae</taxon>
        <taxon>Haemaphysalinae</taxon>
        <taxon>Haemaphysalis</taxon>
    </lineage>
</organism>
<dbReference type="GO" id="GO:0005789">
    <property type="term" value="C:endoplasmic reticulum membrane"/>
    <property type="evidence" value="ECO:0007669"/>
    <property type="project" value="TreeGrafter"/>
</dbReference>
<evidence type="ECO:0000256" key="1">
    <source>
        <dbReference type="ARBA" id="ARBA00004141"/>
    </source>
</evidence>
<gene>
    <name evidence="11" type="ORF">HPB48_024038</name>
</gene>
<dbReference type="GO" id="GO:0019367">
    <property type="term" value="P:fatty acid elongation, saturated fatty acid"/>
    <property type="evidence" value="ECO:0007669"/>
    <property type="project" value="TreeGrafter"/>
</dbReference>
<evidence type="ECO:0000256" key="4">
    <source>
        <dbReference type="ARBA" id="ARBA00022692"/>
    </source>
</evidence>
<evidence type="ECO:0000256" key="8">
    <source>
        <dbReference type="ARBA" id="ARBA00023136"/>
    </source>
</evidence>
<keyword evidence="7 10" id="KW-0443">Lipid metabolism</keyword>
<feature type="transmembrane region" description="Helical" evidence="10">
    <location>
        <begin position="6"/>
        <end position="21"/>
    </location>
</feature>
<evidence type="ECO:0000256" key="7">
    <source>
        <dbReference type="ARBA" id="ARBA00023098"/>
    </source>
</evidence>
<dbReference type="GO" id="GO:0034626">
    <property type="term" value="P:fatty acid elongation, polyunsaturated fatty acid"/>
    <property type="evidence" value="ECO:0007669"/>
    <property type="project" value="TreeGrafter"/>
</dbReference>
<comment type="catalytic activity">
    <reaction evidence="10">
        <text>a very-long-chain acyl-CoA + malonyl-CoA + H(+) = a very-long-chain 3-oxoacyl-CoA + CO2 + CoA</text>
        <dbReference type="Rhea" id="RHEA:32727"/>
        <dbReference type="ChEBI" id="CHEBI:15378"/>
        <dbReference type="ChEBI" id="CHEBI:16526"/>
        <dbReference type="ChEBI" id="CHEBI:57287"/>
        <dbReference type="ChEBI" id="CHEBI:57384"/>
        <dbReference type="ChEBI" id="CHEBI:90725"/>
        <dbReference type="ChEBI" id="CHEBI:90736"/>
        <dbReference type="EC" id="2.3.1.199"/>
    </reaction>
</comment>
<evidence type="ECO:0000256" key="5">
    <source>
        <dbReference type="ARBA" id="ARBA00022832"/>
    </source>
</evidence>
<accession>A0A9J6H6E0</accession>
<dbReference type="PANTHER" id="PTHR11157">
    <property type="entry name" value="FATTY ACID ACYL TRANSFERASE-RELATED"/>
    <property type="match status" value="1"/>
</dbReference>
<dbReference type="GO" id="GO:0030148">
    <property type="term" value="P:sphingolipid biosynthetic process"/>
    <property type="evidence" value="ECO:0007669"/>
    <property type="project" value="TreeGrafter"/>
</dbReference>
<name>A0A9J6H6E0_HAELO</name>
<evidence type="ECO:0000256" key="2">
    <source>
        <dbReference type="ARBA" id="ARBA00022516"/>
    </source>
</evidence>
<feature type="transmembrane region" description="Helical" evidence="10">
    <location>
        <begin position="144"/>
        <end position="166"/>
    </location>
</feature>
<proteinExistence type="inferred from homology"/>
<evidence type="ECO:0000313" key="12">
    <source>
        <dbReference type="Proteomes" id="UP000821853"/>
    </source>
</evidence>
<evidence type="ECO:0000256" key="10">
    <source>
        <dbReference type="RuleBase" id="RU361115"/>
    </source>
</evidence>
<keyword evidence="3 10" id="KW-0808">Transferase</keyword>
<protein>
    <recommendedName>
        <fullName evidence="10">Elongation of very long chain fatty acids protein</fullName>
        <ecNumber evidence="10">2.3.1.199</ecNumber>
    </recommendedName>
    <alternativeName>
        <fullName evidence="10">Very-long-chain 3-oxoacyl-CoA synthase</fullName>
    </alternativeName>
</protein>
<evidence type="ECO:0000256" key="6">
    <source>
        <dbReference type="ARBA" id="ARBA00022989"/>
    </source>
</evidence>
<dbReference type="PANTHER" id="PTHR11157:SF69">
    <property type="entry name" value="ELONGATION OF VERY LONG CHAIN FATTY ACIDS PROTEIN 7"/>
    <property type="match status" value="1"/>
</dbReference>
<evidence type="ECO:0000313" key="11">
    <source>
        <dbReference type="EMBL" id="KAH9383203.1"/>
    </source>
</evidence>
<dbReference type="GO" id="GO:0034625">
    <property type="term" value="P:fatty acid elongation, monounsaturated fatty acid"/>
    <property type="evidence" value="ECO:0007669"/>
    <property type="project" value="TreeGrafter"/>
</dbReference>
<feature type="transmembrane region" description="Helical" evidence="10">
    <location>
        <begin position="119"/>
        <end position="138"/>
    </location>
</feature>
<dbReference type="EC" id="2.3.1.199" evidence="10"/>
<dbReference type="Pfam" id="PF01151">
    <property type="entry name" value="ELO"/>
    <property type="match status" value="1"/>
</dbReference>
<dbReference type="InterPro" id="IPR002076">
    <property type="entry name" value="ELO_fam"/>
</dbReference>
<keyword evidence="12" id="KW-1185">Reference proteome</keyword>
<keyword evidence="5 10" id="KW-0276">Fatty acid metabolism</keyword>
<reference evidence="11 12" key="1">
    <citation type="journal article" date="2020" name="Cell">
        <title>Large-Scale Comparative Analyses of Tick Genomes Elucidate Their Genetic Diversity and Vector Capacities.</title>
        <authorList>
            <consortium name="Tick Genome and Microbiome Consortium (TIGMIC)"/>
            <person name="Jia N."/>
            <person name="Wang J."/>
            <person name="Shi W."/>
            <person name="Du L."/>
            <person name="Sun Y."/>
            <person name="Zhan W."/>
            <person name="Jiang J.F."/>
            <person name="Wang Q."/>
            <person name="Zhang B."/>
            <person name="Ji P."/>
            <person name="Bell-Sakyi L."/>
            <person name="Cui X.M."/>
            <person name="Yuan T.T."/>
            <person name="Jiang B.G."/>
            <person name="Yang W.F."/>
            <person name="Lam T.T."/>
            <person name="Chang Q.C."/>
            <person name="Ding S.J."/>
            <person name="Wang X.J."/>
            <person name="Zhu J.G."/>
            <person name="Ruan X.D."/>
            <person name="Zhao L."/>
            <person name="Wei J.T."/>
            <person name="Ye R.Z."/>
            <person name="Que T.C."/>
            <person name="Du C.H."/>
            <person name="Zhou Y.H."/>
            <person name="Cheng J.X."/>
            <person name="Dai P.F."/>
            <person name="Guo W.B."/>
            <person name="Han X.H."/>
            <person name="Huang E.J."/>
            <person name="Li L.F."/>
            <person name="Wei W."/>
            <person name="Gao Y.C."/>
            <person name="Liu J.Z."/>
            <person name="Shao H.Z."/>
            <person name="Wang X."/>
            <person name="Wang C.C."/>
            <person name="Yang T.C."/>
            <person name="Huo Q.B."/>
            <person name="Li W."/>
            <person name="Chen H.Y."/>
            <person name="Chen S.E."/>
            <person name="Zhou L.G."/>
            <person name="Ni X.B."/>
            <person name="Tian J.H."/>
            <person name="Sheng Y."/>
            <person name="Liu T."/>
            <person name="Pan Y.S."/>
            <person name="Xia L.Y."/>
            <person name="Li J."/>
            <person name="Zhao F."/>
            <person name="Cao W.C."/>
        </authorList>
    </citation>
    <scope>NUCLEOTIDE SEQUENCE [LARGE SCALE GENOMIC DNA]</scope>
    <source>
        <strain evidence="11">HaeL-2018</strain>
    </source>
</reference>
<dbReference type="EMBL" id="JABSTR010000993">
    <property type="protein sequence ID" value="KAH9383203.1"/>
    <property type="molecule type" value="Genomic_DNA"/>
</dbReference>
<feature type="transmembrane region" description="Helical" evidence="10">
    <location>
        <begin position="94"/>
        <end position="112"/>
    </location>
</feature>
<dbReference type="OrthoDB" id="434092at2759"/>
<dbReference type="AlphaFoldDB" id="A0A9J6H6E0"/>
<dbReference type="Proteomes" id="UP000821853">
    <property type="component" value="Unassembled WGS sequence"/>
</dbReference>
<comment type="caution">
    <text evidence="11">The sequence shown here is derived from an EMBL/GenBank/DDBJ whole genome shotgun (WGS) entry which is preliminary data.</text>
</comment>
<keyword evidence="8 10" id="KW-0472">Membrane</keyword>
<dbReference type="GO" id="GO:0042761">
    <property type="term" value="P:very long-chain fatty acid biosynthetic process"/>
    <property type="evidence" value="ECO:0007669"/>
    <property type="project" value="TreeGrafter"/>
</dbReference>
<feature type="transmembrane region" description="Helical" evidence="10">
    <location>
        <begin position="42"/>
        <end position="61"/>
    </location>
</feature>
<comment type="subcellular location">
    <subcellularLocation>
        <location evidence="1">Membrane</location>
        <topology evidence="1">Multi-pass membrane protein</topology>
    </subcellularLocation>
</comment>
<evidence type="ECO:0000256" key="3">
    <source>
        <dbReference type="ARBA" id="ARBA00022679"/>
    </source>
</evidence>
<dbReference type="VEuPathDB" id="VectorBase:HLOH_058126"/>